<reference evidence="2" key="1">
    <citation type="submission" date="2021-06" db="EMBL/GenBank/DDBJ databases">
        <title>Parelaphostrongylus tenuis whole genome reference sequence.</title>
        <authorList>
            <person name="Garwood T.J."/>
            <person name="Larsen P.A."/>
            <person name="Fountain-Jones N.M."/>
            <person name="Garbe J.R."/>
            <person name="Macchietto M.G."/>
            <person name="Kania S.A."/>
            <person name="Gerhold R.W."/>
            <person name="Richards J.E."/>
            <person name="Wolf T.M."/>
        </authorList>
    </citation>
    <scope>NUCLEOTIDE SEQUENCE</scope>
    <source>
        <strain evidence="2">MNPRO001-30</strain>
        <tissue evidence="2">Meninges</tissue>
    </source>
</reference>
<keyword evidence="3" id="KW-1185">Reference proteome</keyword>
<proteinExistence type="predicted"/>
<feature type="signal peptide" evidence="1">
    <location>
        <begin position="1"/>
        <end position="15"/>
    </location>
</feature>
<dbReference type="AlphaFoldDB" id="A0AAD5R911"/>
<evidence type="ECO:0000313" key="2">
    <source>
        <dbReference type="EMBL" id="KAJ1371967.1"/>
    </source>
</evidence>
<sequence>MLFVFFLTSLPLTESVCVQCASVSLFNQWQLTGLPRFPANLPFTPKCASITVDDTFPSAMNVTQCSSVCFEMIIPFENQYNFVRGCHADFIEVGSTSQRVPSDEKCVYSNVDDQLVIVGDDFKEVKPVAVVHFVMMSTMEISNAKINTKTLSNVPPPFLNKLNCSQTKPINCVKSVYYDGTGEDNTKNSCSSGYCTSVKGKLNGKKYVERGCASIAPYSQDTCVWMNINSSYPSGPGSVSVSRTKRSLSVVLEATECYCTTAYCNSSSKANLLFALVVMSTTIRFLY</sequence>
<comment type="caution">
    <text evidence="2">The sequence shown here is derived from an EMBL/GenBank/DDBJ whole genome shotgun (WGS) entry which is preliminary data.</text>
</comment>
<gene>
    <name evidence="2" type="ORF">KIN20_034015</name>
</gene>
<protein>
    <submittedName>
        <fullName evidence="2">Uncharacterized protein</fullName>
    </submittedName>
</protein>
<dbReference type="Proteomes" id="UP001196413">
    <property type="component" value="Unassembled WGS sequence"/>
</dbReference>
<name>A0AAD5R911_PARTN</name>
<keyword evidence="1" id="KW-0732">Signal</keyword>
<dbReference type="EMBL" id="JAHQIW010007073">
    <property type="protein sequence ID" value="KAJ1371967.1"/>
    <property type="molecule type" value="Genomic_DNA"/>
</dbReference>
<feature type="chain" id="PRO_5041947509" evidence="1">
    <location>
        <begin position="16"/>
        <end position="287"/>
    </location>
</feature>
<evidence type="ECO:0000256" key="1">
    <source>
        <dbReference type="SAM" id="SignalP"/>
    </source>
</evidence>
<accession>A0AAD5R911</accession>
<evidence type="ECO:0000313" key="3">
    <source>
        <dbReference type="Proteomes" id="UP001196413"/>
    </source>
</evidence>
<organism evidence="2 3">
    <name type="scientific">Parelaphostrongylus tenuis</name>
    <name type="common">Meningeal worm</name>
    <dbReference type="NCBI Taxonomy" id="148309"/>
    <lineage>
        <taxon>Eukaryota</taxon>
        <taxon>Metazoa</taxon>
        <taxon>Ecdysozoa</taxon>
        <taxon>Nematoda</taxon>
        <taxon>Chromadorea</taxon>
        <taxon>Rhabditida</taxon>
        <taxon>Rhabditina</taxon>
        <taxon>Rhabditomorpha</taxon>
        <taxon>Strongyloidea</taxon>
        <taxon>Metastrongylidae</taxon>
        <taxon>Parelaphostrongylus</taxon>
    </lineage>
</organism>